<keyword evidence="6 9" id="KW-1133">Transmembrane helix</keyword>
<evidence type="ECO:0000256" key="4">
    <source>
        <dbReference type="ARBA" id="ARBA00022692"/>
    </source>
</evidence>
<gene>
    <name evidence="10" type="ORF">LLUT_LOCUS40</name>
</gene>
<evidence type="ECO:0000256" key="2">
    <source>
        <dbReference type="ARBA" id="ARBA00008274"/>
    </source>
</evidence>
<name>A0AAV1VPQ8_LUPLU</name>
<evidence type="ECO:0000256" key="8">
    <source>
        <dbReference type="ARBA" id="ARBA00023136"/>
    </source>
</evidence>
<dbReference type="GO" id="GO:0006886">
    <property type="term" value="P:intracellular protein transport"/>
    <property type="evidence" value="ECO:0007669"/>
    <property type="project" value="InterPro"/>
</dbReference>
<evidence type="ECO:0000256" key="5">
    <source>
        <dbReference type="ARBA" id="ARBA00022927"/>
    </source>
</evidence>
<evidence type="ECO:0000256" key="9">
    <source>
        <dbReference type="SAM" id="Phobius"/>
    </source>
</evidence>
<evidence type="ECO:0000313" key="10">
    <source>
        <dbReference type="EMBL" id="CAL0298980.1"/>
    </source>
</evidence>
<dbReference type="EMBL" id="CAXHTB010000001">
    <property type="protein sequence ID" value="CAL0298980.1"/>
    <property type="molecule type" value="Genomic_DNA"/>
</dbReference>
<feature type="transmembrane region" description="Helical" evidence="9">
    <location>
        <begin position="122"/>
        <end position="152"/>
    </location>
</feature>
<keyword evidence="8 9" id="KW-0472">Membrane</keyword>
<evidence type="ECO:0000256" key="7">
    <source>
        <dbReference type="ARBA" id="ARBA00023010"/>
    </source>
</evidence>
<dbReference type="InterPro" id="IPR001901">
    <property type="entry name" value="Translocase_SecE/Sec61-g"/>
</dbReference>
<dbReference type="AlphaFoldDB" id="A0AAV1VPQ8"/>
<accession>A0AAV1VPQ8</accession>
<reference evidence="10 11" key="1">
    <citation type="submission" date="2024-03" db="EMBL/GenBank/DDBJ databases">
        <authorList>
            <person name="Martinez-Hernandez J."/>
        </authorList>
    </citation>
    <scope>NUCLEOTIDE SEQUENCE [LARGE SCALE GENOMIC DNA]</scope>
</reference>
<protein>
    <recommendedName>
        <fullName evidence="12">Protein translocase subunit SecE</fullName>
    </recommendedName>
</protein>
<dbReference type="GO" id="GO:0006605">
    <property type="term" value="P:protein targeting"/>
    <property type="evidence" value="ECO:0007669"/>
    <property type="project" value="InterPro"/>
</dbReference>
<evidence type="ECO:0000256" key="6">
    <source>
        <dbReference type="ARBA" id="ARBA00022989"/>
    </source>
</evidence>
<comment type="caution">
    <text evidence="10">The sequence shown here is derived from an EMBL/GenBank/DDBJ whole genome shotgun (WGS) entry which is preliminary data.</text>
</comment>
<keyword evidence="4 9" id="KW-0812">Transmembrane</keyword>
<keyword evidence="3" id="KW-0813">Transport</keyword>
<evidence type="ECO:0000313" key="11">
    <source>
        <dbReference type="Proteomes" id="UP001497480"/>
    </source>
</evidence>
<keyword evidence="11" id="KW-1185">Reference proteome</keyword>
<dbReference type="Proteomes" id="UP001497480">
    <property type="component" value="Unassembled WGS sequence"/>
</dbReference>
<keyword evidence="7" id="KW-0811">Translocation</keyword>
<comment type="similarity">
    <text evidence="2">Belongs to the SecE/SEC61-gamma family.</text>
</comment>
<comment type="subcellular location">
    <subcellularLocation>
        <location evidence="1">Membrane</location>
    </subcellularLocation>
</comment>
<evidence type="ECO:0008006" key="12">
    <source>
        <dbReference type="Google" id="ProtNLM"/>
    </source>
</evidence>
<dbReference type="Pfam" id="PF00584">
    <property type="entry name" value="SecE"/>
    <property type="match status" value="1"/>
</dbReference>
<dbReference type="PANTHER" id="PTHR37247">
    <property type="entry name" value="TRANSMEMBRANE PROTEIN"/>
    <property type="match status" value="1"/>
</dbReference>
<dbReference type="Gene3D" id="1.20.5.1030">
    <property type="entry name" value="Preprotein translocase secy subunit"/>
    <property type="match status" value="1"/>
</dbReference>
<evidence type="ECO:0000256" key="1">
    <source>
        <dbReference type="ARBA" id="ARBA00004370"/>
    </source>
</evidence>
<evidence type="ECO:0000256" key="3">
    <source>
        <dbReference type="ARBA" id="ARBA00022448"/>
    </source>
</evidence>
<sequence length="156" mass="17513">MTILSALPANYSGFIHQDAPYLPSKFSAGVDYRRYVSVSPTTACRMKIKRKFANNIPIKFVTSAARNDQYLSSNDGLPQEPFLLALIKEVIWGVRSLFVFLSEQPSQLKYIEWPRFSNTLRTAILTLVLVALLIVALSSIDSVLCYVLALLLRKSP</sequence>
<proteinExistence type="inferred from homology"/>
<keyword evidence="5" id="KW-0653">Protein transport</keyword>
<dbReference type="PANTHER" id="PTHR37247:SF1">
    <property type="entry name" value="TRANSMEMBRANE PROTEIN"/>
    <property type="match status" value="1"/>
</dbReference>
<dbReference type="InterPro" id="IPR038379">
    <property type="entry name" value="SecE_sf"/>
</dbReference>
<dbReference type="GO" id="GO:0016020">
    <property type="term" value="C:membrane"/>
    <property type="evidence" value="ECO:0007669"/>
    <property type="project" value="UniProtKB-SubCell"/>
</dbReference>
<organism evidence="10 11">
    <name type="scientific">Lupinus luteus</name>
    <name type="common">European yellow lupine</name>
    <dbReference type="NCBI Taxonomy" id="3873"/>
    <lineage>
        <taxon>Eukaryota</taxon>
        <taxon>Viridiplantae</taxon>
        <taxon>Streptophyta</taxon>
        <taxon>Embryophyta</taxon>
        <taxon>Tracheophyta</taxon>
        <taxon>Spermatophyta</taxon>
        <taxon>Magnoliopsida</taxon>
        <taxon>eudicotyledons</taxon>
        <taxon>Gunneridae</taxon>
        <taxon>Pentapetalae</taxon>
        <taxon>rosids</taxon>
        <taxon>fabids</taxon>
        <taxon>Fabales</taxon>
        <taxon>Fabaceae</taxon>
        <taxon>Papilionoideae</taxon>
        <taxon>50 kb inversion clade</taxon>
        <taxon>genistoids sensu lato</taxon>
        <taxon>core genistoids</taxon>
        <taxon>Genisteae</taxon>
        <taxon>Lupinus</taxon>
    </lineage>
</organism>